<organism evidence="5 6">
    <name type="scientific">Roseobacter insulae</name>
    <dbReference type="NCBI Taxonomy" id="2859783"/>
    <lineage>
        <taxon>Bacteria</taxon>
        <taxon>Pseudomonadati</taxon>
        <taxon>Pseudomonadota</taxon>
        <taxon>Alphaproteobacteria</taxon>
        <taxon>Rhodobacterales</taxon>
        <taxon>Roseobacteraceae</taxon>
        <taxon>Roseobacter</taxon>
    </lineage>
</organism>
<evidence type="ECO:0000259" key="4">
    <source>
        <dbReference type="PROSITE" id="PS50893"/>
    </source>
</evidence>
<dbReference type="GO" id="GO:0015808">
    <property type="term" value="P:L-alanine transport"/>
    <property type="evidence" value="ECO:0007669"/>
    <property type="project" value="TreeGrafter"/>
</dbReference>
<dbReference type="GO" id="GO:1903805">
    <property type="term" value="P:L-valine import across plasma membrane"/>
    <property type="evidence" value="ECO:0007669"/>
    <property type="project" value="TreeGrafter"/>
</dbReference>
<dbReference type="GO" id="GO:1903806">
    <property type="term" value="P:L-isoleucine import across plasma membrane"/>
    <property type="evidence" value="ECO:0007669"/>
    <property type="project" value="TreeGrafter"/>
</dbReference>
<dbReference type="Proteomes" id="UP001138661">
    <property type="component" value="Unassembled WGS sequence"/>
</dbReference>
<dbReference type="GO" id="GO:0005304">
    <property type="term" value="F:L-valine transmembrane transporter activity"/>
    <property type="evidence" value="ECO:0007669"/>
    <property type="project" value="TreeGrafter"/>
</dbReference>
<proteinExistence type="predicted"/>
<dbReference type="AlphaFoldDB" id="A0A9X1FRA5"/>
<comment type="caution">
    <text evidence="5">The sequence shown here is derived from an EMBL/GenBank/DDBJ whole genome shotgun (WGS) entry which is preliminary data.</text>
</comment>
<dbReference type="PANTHER" id="PTHR45772">
    <property type="entry name" value="CONSERVED COMPONENT OF ABC TRANSPORTER FOR NATURAL AMINO ACIDS-RELATED"/>
    <property type="match status" value="1"/>
</dbReference>
<name>A0A9X1FRA5_9RHOB</name>
<accession>A0A9X1FRA5</accession>
<dbReference type="GO" id="GO:0042941">
    <property type="term" value="P:D-alanine transmembrane transport"/>
    <property type="evidence" value="ECO:0007669"/>
    <property type="project" value="TreeGrafter"/>
</dbReference>
<dbReference type="RefSeq" id="WP_219497878.1">
    <property type="nucleotide sequence ID" value="NZ_JAHXDN010000001.1"/>
</dbReference>
<dbReference type="GO" id="GO:0005524">
    <property type="term" value="F:ATP binding"/>
    <property type="evidence" value="ECO:0007669"/>
    <property type="project" value="UniProtKB-KW"/>
</dbReference>
<sequence length="242" mass="25826">MTPPLLELRHVCKAFGKVVIADGINLTLNENEGLGIIGPNGAGKSTLFNLITGDLSPNGGDILISGKSVLSQRPHQRCRSGVGRSYQIPHPFGKMSVFENVLTAATFGGAAAMGEAEAMSLEILGVTGLLNDVNTPAGKLTLLKRKRLELARALSTRPRLLLLDEIAGGLTEAEVQALISTIRDIRRSGVSLIWIEHIVHALLATVDRLVVLNGGMFLADGDPHEVMRAPDVQRIYMGVEPA</sequence>
<evidence type="ECO:0000313" key="6">
    <source>
        <dbReference type="Proteomes" id="UP001138661"/>
    </source>
</evidence>
<dbReference type="Pfam" id="PF00005">
    <property type="entry name" value="ABC_tran"/>
    <property type="match status" value="1"/>
</dbReference>
<dbReference type="GO" id="GO:0016887">
    <property type="term" value="F:ATP hydrolysis activity"/>
    <property type="evidence" value="ECO:0007669"/>
    <property type="project" value="InterPro"/>
</dbReference>
<dbReference type="EMBL" id="JAHXDN010000001">
    <property type="protein sequence ID" value="MBW4706329.1"/>
    <property type="molecule type" value="Genomic_DNA"/>
</dbReference>
<dbReference type="InterPro" id="IPR003439">
    <property type="entry name" value="ABC_transporter-like_ATP-bd"/>
</dbReference>
<evidence type="ECO:0000256" key="1">
    <source>
        <dbReference type="ARBA" id="ARBA00022448"/>
    </source>
</evidence>
<evidence type="ECO:0000313" key="5">
    <source>
        <dbReference type="EMBL" id="MBW4706329.1"/>
    </source>
</evidence>
<gene>
    <name evidence="5" type="ORF">KX928_00855</name>
</gene>
<dbReference type="InterPro" id="IPR051120">
    <property type="entry name" value="ABC_AA/LPS_Transport"/>
</dbReference>
<keyword evidence="2" id="KW-0547">Nucleotide-binding</keyword>
<keyword evidence="3 5" id="KW-0067">ATP-binding</keyword>
<evidence type="ECO:0000256" key="3">
    <source>
        <dbReference type="ARBA" id="ARBA00022840"/>
    </source>
</evidence>
<reference evidence="5" key="1">
    <citation type="submission" date="2021-07" db="EMBL/GenBank/DDBJ databases">
        <title>Roseobacter insulae sp. nov., isolated from a tidal flat.</title>
        <authorList>
            <person name="Park S."/>
            <person name="Yoon J.-H."/>
        </authorList>
    </citation>
    <scope>NUCLEOTIDE SEQUENCE</scope>
    <source>
        <strain evidence="5">YSTF-M11</strain>
    </source>
</reference>
<dbReference type="GO" id="GO:0015188">
    <property type="term" value="F:L-isoleucine transmembrane transporter activity"/>
    <property type="evidence" value="ECO:0007669"/>
    <property type="project" value="TreeGrafter"/>
</dbReference>
<dbReference type="PANTHER" id="PTHR45772:SF7">
    <property type="entry name" value="AMINO ACID ABC TRANSPORTER ATP-BINDING PROTEIN"/>
    <property type="match status" value="1"/>
</dbReference>
<dbReference type="InterPro" id="IPR003593">
    <property type="entry name" value="AAA+_ATPase"/>
</dbReference>
<protein>
    <submittedName>
        <fullName evidence="5">ATP-binding cassette domain-containing protein</fullName>
    </submittedName>
</protein>
<feature type="domain" description="ABC transporter" evidence="4">
    <location>
        <begin position="6"/>
        <end position="239"/>
    </location>
</feature>
<dbReference type="GO" id="GO:0015192">
    <property type="term" value="F:L-phenylalanine transmembrane transporter activity"/>
    <property type="evidence" value="ECO:0007669"/>
    <property type="project" value="TreeGrafter"/>
</dbReference>
<keyword evidence="6" id="KW-1185">Reference proteome</keyword>
<dbReference type="SMART" id="SM00382">
    <property type="entry name" value="AAA"/>
    <property type="match status" value="1"/>
</dbReference>
<dbReference type="GO" id="GO:0005886">
    <property type="term" value="C:plasma membrane"/>
    <property type="evidence" value="ECO:0007669"/>
    <property type="project" value="TreeGrafter"/>
</dbReference>
<dbReference type="PROSITE" id="PS50893">
    <property type="entry name" value="ABC_TRANSPORTER_2"/>
    <property type="match status" value="1"/>
</dbReference>
<keyword evidence="1" id="KW-0813">Transport</keyword>
<evidence type="ECO:0000256" key="2">
    <source>
        <dbReference type="ARBA" id="ARBA00022741"/>
    </source>
</evidence>